<evidence type="ECO:0000259" key="5">
    <source>
        <dbReference type="Pfam" id="PF16903"/>
    </source>
</evidence>
<dbReference type="Pfam" id="PF16903">
    <property type="entry name" value="Capsid_N"/>
    <property type="match status" value="1"/>
</dbReference>
<dbReference type="EMBL" id="MK072252">
    <property type="protein sequence ID" value="AYV80906.1"/>
    <property type="molecule type" value="Genomic_DNA"/>
</dbReference>
<accession>A0A3G5A0Z5</accession>
<gene>
    <name evidence="6" type="ORF">Harvfovirus10_4</name>
</gene>
<dbReference type="Gene3D" id="2.70.9.20">
    <property type="entry name" value="Major capsid protein Vp54"/>
    <property type="match status" value="1"/>
</dbReference>
<proteinExistence type="predicted"/>
<dbReference type="SUPFAM" id="SSF49749">
    <property type="entry name" value="Group II dsDNA viruses VP"/>
    <property type="match status" value="2"/>
</dbReference>
<dbReference type="GO" id="GO:0005198">
    <property type="term" value="F:structural molecule activity"/>
    <property type="evidence" value="ECO:0007669"/>
    <property type="project" value="InterPro"/>
</dbReference>
<keyword evidence="2" id="KW-0167">Capsid protein</keyword>
<sequence length="482" mass="56399">MGGGLIQLVAYGVQDLFLTRDPQITFFKIVYRRHTNFSIEPIPQQFIQPLDFNKKSTCIISRQGDLIGQTYLILTLPCINVEPFYLFAWVRKIGFALIKTIDIVINEQLIDRHYGEWLNIWYELMGPRQGDGLYKMIGNISELVEFSPQKDSYEVYIPLQFWFCRNSGSSLPLVALQYSEVKINVELNDLEKCCLVSPSHYVEVINDFVNLKPFEYIEQCHDGRITNGIFTHYDFLLKRLYYMKLSHHDFCGINEIKGLTTGFTVLLKLNCLPMSCNRPRLNISMGNCFLLVDYIYLDEDERMRFMQTRHDYLIEQLGIITEQTITSSTAQFTIDLWQPCKFFVWLTQYLHYQNIGEQFNYTDCYLPCSREGRSLILEETFLLNGRERLSNREYKYFNYVQSYQNFPYSAPEGVNVYSFALSPEKFQPSGSCNLSQIDTMRIIMKMIPTITIHNPAKFRGYAVIYNVLRIAHGLAGLVFRYT</sequence>
<evidence type="ECO:0000256" key="3">
    <source>
        <dbReference type="ARBA" id="ARBA00022844"/>
    </source>
</evidence>
<dbReference type="InterPro" id="IPR007542">
    <property type="entry name" value="MCP_C"/>
</dbReference>
<reference evidence="6" key="1">
    <citation type="submission" date="2018-10" db="EMBL/GenBank/DDBJ databases">
        <title>Hidden diversity of soil giant viruses.</title>
        <authorList>
            <person name="Schulz F."/>
            <person name="Alteio L."/>
            <person name="Goudeau D."/>
            <person name="Ryan E.M."/>
            <person name="Malmstrom R.R."/>
            <person name="Blanchard J."/>
            <person name="Woyke T."/>
        </authorList>
    </citation>
    <scope>NUCLEOTIDE SEQUENCE</scope>
    <source>
        <strain evidence="6">HAV1</strain>
    </source>
</reference>
<evidence type="ECO:0000313" key="6">
    <source>
        <dbReference type="EMBL" id="AYV80906.1"/>
    </source>
</evidence>
<dbReference type="InterPro" id="IPR016112">
    <property type="entry name" value="VP_dsDNA_II"/>
</dbReference>
<comment type="subcellular location">
    <subcellularLocation>
        <location evidence="1">Virion</location>
    </subcellularLocation>
</comment>
<organism evidence="6">
    <name type="scientific">Harvfovirus sp</name>
    <dbReference type="NCBI Taxonomy" id="2487768"/>
    <lineage>
        <taxon>Viruses</taxon>
        <taxon>Varidnaviria</taxon>
        <taxon>Bamfordvirae</taxon>
        <taxon>Nucleocytoviricota</taxon>
        <taxon>Megaviricetes</taxon>
        <taxon>Imitervirales</taxon>
        <taxon>Mimiviridae</taxon>
        <taxon>Klosneuvirinae</taxon>
    </lineage>
</organism>
<evidence type="ECO:0000256" key="1">
    <source>
        <dbReference type="ARBA" id="ARBA00004328"/>
    </source>
</evidence>
<dbReference type="Gene3D" id="2.70.9.10">
    <property type="entry name" value="Adenovirus Type 2 Hexon, domain 4"/>
    <property type="match status" value="1"/>
</dbReference>
<name>A0A3G5A0Z5_9VIRU</name>
<dbReference type="GO" id="GO:0019028">
    <property type="term" value="C:viral capsid"/>
    <property type="evidence" value="ECO:0007669"/>
    <property type="project" value="UniProtKB-KW"/>
</dbReference>
<protein>
    <submittedName>
        <fullName evidence="6">NCLDV major capsid protein</fullName>
    </submittedName>
</protein>
<keyword evidence="3" id="KW-0946">Virion</keyword>
<feature type="domain" description="Major capsid protein C-terminal" evidence="4">
    <location>
        <begin position="301"/>
        <end position="476"/>
    </location>
</feature>
<feature type="domain" description="Major capsid protein N-terminal" evidence="5">
    <location>
        <begin position="25"/>
        <end position="199"/>
    </location>
</feature>
<evidence type="ECO:0000259" key="4">
    <source>
        <dbReference type="Pfam" id="PF04451"/>
    </source>
</evidence>
<evidence type="ECO:0000256" key="2">
    <source>
        <dbReference type="ARBA" id="ARBA00022561"/>
    </source>
</evidence>
<dbReference type="InterPro" id="IPR031654">
    <property type="entry name" value="Capsid_N"/>
</dbReference>
<dbReference type="InterPro" id="IPR038519">
    <property type="entry name" value="MCP_C_sf"/>
</dbReference>
<dbReference type="Pfam" id="PF04451">
    <property type="entry name" value="Capsid_NCLDV"/>
    <property type="match status" value="1"/>
</dbReference>